<protein>
    <recommendedName>
        <fullName evidence="7">Protein kinase domain-containing protein</fullName>
    </recommendedName>
</protein>
<keyword evidence="4" id="KW-0418">Kinase</keyword>
<feature type="domain" description="Protein kinase" evidence="7">
    <location>
        <begin position="81"/>
        <end position="345"/>
    </location>
</feature>
<evidence type="ECO:0000256" key="4">
    <source>
        <dbReference type="ARBA" id="ARBA00022777"/>
    </source>
</evidence>
<evidence type="ECO:0000313" key="9">
    <source>
        <dbReference type="Proteomes" id="UP000694548"/>
    </source>
</evidence>
<dbReference type="GO" id="GO:0045944">
    <property type="term" value="P:positive regulation of transcription by RNA polymerase II"/>
    <property type="evidence" value="ECO:0007669"/>
    <property type="project" value="TreeGrafter"/>
</dbReference>
<evidence type="ECO:0000259" key="7">
    <source>
        <dbReference type="PROSITE" id="PS50011"/>
    </source>
</evidence>
<keyword evidence="5" id="KW-0067">ATP-binding</keyword>
<feature type="region of interest" description="Disordered" evidence="6">
    <location>
        <begin position="56"/>
        <end position="76"/>
    </location>
</feature>
<dbReference type="PROSITE" id="PS50011">
    <property type="entry name" value="PROTEIN_KINASE_DOM"/>
    <property type="match status" value="1"/>
</dbReference>
<dbReference type="GO" id="GO:0007224">
    <property type="term" value="P:smoothened signaling pathway"/>
    <property type="evidence" value="ECO:0007669"/>
    <property type="project" value="TreeGrafter"/>
</dbReference>
<feature type="compositionally biased region" description="Pro residues" evidence="6">
    <location>
        <begin position="58"/>
        <end position="71"/>
    </location>
</feature>
<dbReference type="PANTHER" id="PTHR24058:SF53">
    <property type="entry name" value="HOMEODOMAIN-INTERACTING PROTEIN KINASE 2"/>
    <property type="match status" value="1"/>
</dbReference>
<evidence type="ECO:0000256" key="1">
    <source>
        <dbReference type="ARBA" id="ARBA00022527"/>
    </source>
</evidence>
<keyword evidence="9" id="KW-1185">Reference proteome</keyword>
<keyword evidence="3" id="KW-0547">Nucleotide-binding</keyword>
<keyword evidence="2" id="KW-0808">Transferase</keyword>
<dbReference type="InterPro" id="IPR011009">
    <property type="entry name" value="Kinase-like_dom_sf"/>
</dbReference>
<dbReference type="GO" id="GO:0004713">
    <property type="term" value="F:protein tyrosine kinase activity"/>
    <property type="evidence" value="ECO:0007669"/>
    <property type="project" value="TreeGrafter"/>
</dbReference>
<dbReference type="Pfam" id="PF00069">
    <property type="entry name" value="Pkinase"/>
    <property type="match status" value="1"/>
</dbReference>
<organism evidence="8 9">
    <name type="scientific">Nothobranchius furzeri</name>
    <name type="common">Turquoise killifish</name>
    <dbReference type="NCBI Taxonomy" id="105023"/>
    <lineage>
        <taxon>Eukaryota</taxon>
        <taxon>Metazoa</taxon>
        <taxon>Chordata</taxon>
        <taxon>Craniata</taxon>
        <taxon>Vertebrata</taxon>
        <taxon>Euteleostomi</taxon>
        <taxon>Actinopterygii</taxon>
        <taxon>Neopterygii</taxon>
        <taxon>Teleostei</taxon>
        <taxon>Neoteleostei</taxon>
        <taxon>Acanthomorphata</taxon>
        <taxon>Ovalentaria</taxon>
        <taxon>Atherinomorphae</taxon>
        <taxon>Cyprinodontiformes</taxon>
        <taxon>Nothobranchiidae</taxon>
        <taxon>Nothobranchius</taxon>
    </lineage>
</organism>
<evidence type="ECO:0000256" key="3">
    <source>
        <dbReference type="ARBA" id="ARBA00022741"/>
    </source>
</evidence>
<reference evidence="8" key="1">
    <citation type="submission" date="2014-08" db="EMBL/GenBank/DDBJ databases">
        <authorList>
            <person name="Senf B."/>
            <person name="Petzold A."/>
            <person name="Downie B.R."/>
            <person name="Koch P."/>
            <person name="Platzer M."/>
        </authorList>
    </citation>
    <scope>NUCLEOTIDE SEQUENCE [LARGE SCALE GENOMIC DNA]</scope>
    <source>
        <strain evidence="8">GRZ</strain>
    </source>
</reference>
<dbReference type="GO" id="GO:0005524">
    <property type="term" value="F:ATP binding"/>
    <property type="evidence" value="ECO:0007669"/>
    <property type="project" value="UniProtKB-KW"/>
</dbReference>
<dbReference type="AlphaFoldDB" id="A0A8C6KRS3"/>
<dbReference type="GO" id="GO:0016605">
    <property type="term" value="C:PML body"/>
    <property type="evidence" value="ECO:0007669"/>
    <property type="project" value="TreeGrafter"/>
</dbReference>
<sequence>MLTHTHTTKDLQKCTPDAHSCSPYTPYSLWSRYCCTRGTTITGYQSLTLSAGVLMSRLPPPNAEHSNPPPQTQARGSDLLLASSPRKPSDNRGVLRPLVSLRLQIAECRNERTGEILAIKFVKKKFHSQNREVRILKQLKSLNLHECYVVNFSECFSYQDRTCFAYEKLDSNFLELVLAANGKPVHLTEIRAIAFQMLVALGALNYAGITHANIKPENIMTMDGLSHQYGVKLIGFSNSAKTSDLCDLKIALDCGYTAPEVFLDCPLDESLDIWSLGCTLAFLFLGQHMSPVDCENQYMRFIVDGSGYPIDYDDTKAFIDLLRKMLNVDPALRIKPVDALKHPFITMKHLRYISDEFYLTESQRIMKECQFSEEENSYSSLSTPSSLQVLASKLEYHQKVENISVIPFKT</sequence>
<dbReference type="GO" id="GO:0042771">
    <property type="term" value="P:intrinsic apoptotic signaling pathway in response to DNA damage by p53 class mediator"/>
    <property type="evidence" value="ECO:0007669"/>
    <property type="project" value="TreeGrafter"/>
</dbReference>
<dbReference type="SUPFAM" id="SSF56112">
    <property type="entry name" value="Protein kinase-like (PK-like)"/>
    <property type="match status" value="1"/>
</dbReference>
<accession>A0A8C6KRS3</accession>
<dbReference type="InterPro" id="IPR050494">
    <property type="entry name" value="Ser_Thr_dual-spec_kinase"/>
</dbReference>
<name>A0A8C6KRS3_NOTFU</name>
<dbReference type="SMART" id="SM00220">
    <property type="entry name" value="S_TKc"/>
    <property type="match status" value="1"/>
</dbReference>
<dbReference type="Gene3D" id="1.10.510.10">
    <property type="entry name" value="Transferase(Phosphotransferase) domain 1"/>
    <property type="match status" value="1"/>
</dbReference>
<dbReference type="GeneTree" id="ENSGT00940000164472"/>
<dbReference type="GO" id="GO:0003713">
    <property type="term" value="F:transcription coactivator activity"/>
    <property type="evidence" value="ECO:0007669"/>
    <property type="project" value="TreeGrafter"/>
</dbReference>
<dbReference type="GO" id="GO:0004674">
    <property type="term" value="F:protein serine/threonine kinase activity"/>
    <property type="evidence" value="ECO:0007669"/>
    <property type="project" value="UniProtKB-KW"/>
</dbReference>
<dbReference type="GO" id="GO:0003714">
    <property type="term" value="F:transcription corepressor activity"/>
    <property type="evidence" value="ECO:0007669"/>
    <property type="project" value="TreeGrafter"/>
</dbReference>
<evidence type="ECO:0000313" key="8">
    <source>
        <dbReference type="Ensembl" id="ENSNFUP00015008641.1"/>
    </source>
</evidence>
<evidence type="ECO:0000256" key="5">
    <source>
        <dbReference type="ARBA" id="ARBA00022840"/>
    </source>
</evidence>
<evidence type="ECO:0000256" key="2">
    <source>
        <dbReference type="ARBA" id="ARBA00022679"/>
    </source>
</evidence>
<dbReference type="Gene3D" id="3.30.200.20">
    <property type="entry name" value="Phosphorylase Kinase, domain 1"/>
    <property type="match status" value="1"/>
</dbReference>
<dbReference type="InterPro" id="IPR000719">
    <property type="entry name" value="Prot_kinase_dom"/>
</dbReference>
<reference evidence="8" key="3">
    <citation type="submission" date="2025-09" db="UniProtKB">
        <authorList>
            <consortium name="Ensembl"/>
        </authorList>
    </citation>
    <scope>IDENTIFICATION</scope>
</reference>
<dbReference type="Ensembl" id="ENSNFUT00015009081.1">
    <property type="protein sequence ID" value="ENSNFUP00015008641.1"/>
    <property type="gene ID" value="ENSNFUG00015004211.1"/>
</dbReference>
<evidence type="ECO:0000256" key="6">
    <source>
        <dbReference type="SAM" id="MobiDB-lite"/>
    </source>
</evidence>
<keyword evidence="1" id="KW-0723">Serine/threonine-protein kinase</keyword>
<reference evidence="8" key="2">
    <citation type="submission" date="2025-08" db="UniProtKB">
        <authorList>
            <consortium name="Ensembl"/>
        </authorList>
    </citation>
    <scope>IDENTIFICATION</scope>
</reference>
<dbReference type="GO" id="GO:0005737">
    <property type="term" value="C:cytoplasm"/>
    <property type="evidence" value="ECO:0007669"/>
    <property type="project" value="TreeGrafter"/>
</dbReference>
<proteinExistence type="predicted"/>
<dbReference type="GO" id="GO:0046332">
    <property type="term" value="F:SMAD binding"/>
    <property type="evidence" value="ECO:0007669"/>
    <property type="project" value="TreeGrafter"/>
</dbReference>
<dbReference type="Proteomes" id="UP000694548">
    <property type="component" value="Chromosome sgr02"/>
</dbReference>
<dbReference type="PANTHER" id="PTHR24058">
    <property type="entry name" value="DUAL SPECIFICITY PROTEIN KINASE"/>
    <property type="match status" value="1"/>
</dbReference>